<dbReference type="SUPFAM" id="SSF81383">
    <property type="entry name" value="F-box domain"/>
    <property type="match status" value="1"/>
</dbReference>
<dbReference type="OrthoDB" id="3945550at2759"/>
<keyword evidence="2" id="KW-1185">Reference proteome</keyword>
<dbReference type="InterPro" id="IPR036047">
    <property type="entry name" value="F-box-like_dom_sf"/>
</dbReference>
<evidence type="ECO:0008006" key="3">
    <source>
        <dbReference type="Google" id="ProtNLM"/>
    </source>
</evidence>
<evidence type="ECO:0000313" key="2">
    <source>
        <dbReference type="Proteomes" id="UP000250266"/>
    </source>
</evidence>
<sequence>MACVYSTGGSGDSFDLFSKSLGEEFYLDSRPRTLWSTSLRHAVGLPGQRREISAFVRYPRTNSSMNLAYRQIFFQSKDMVDPIPSAFPLLRLPDDILIIVFEKLYLCSPYTLKSCTGVCHHFYKLGIPILSRKALVFNSKVHAQTQRLIKKGSRLPTFTRTATLDDRVQFGSDEAKPLLDFISKAPNLKTVRWNGGYNISAKLLKYLETHHPTVKLVVDARIPRKEDKYYQGWGLSLDGLIGFSSPQLYSLTTDIRLSLYERGIVEKCLAKIIKTCPNLQVLKSFPYVPYFDTTWHIDMDLDLQPTDLLPTLERFCYVPLTHKTLTTWGNAGGWQRLMVLKVHKFDYLRAFHGRAPCLKYLVVWSAGEDFNNLPPFEAPLQQLILVGQKSSRVPLEFLRQYSSTLLKLRIHSARLVEGQLKDASATDILELNRSCPNITRLDINMHHGGTWPYDFLDALAQFGNLIQITLYAETPIQTPSMTAISIVEPLITAAACEGLFKYVADRKLGARLSVLGLERCAASSEAFHSYAERDPTPTYNCFLAKDGSVSVQSPPKRQPGDDDVALFHRIQTESLAKELLNRPFKALYPMSRGLEDVIWVAKQLGPGPKWAERELVATRLMTKEQFDAEQTPFMPDFFDSVTWEKRMEHRRIVKEELAWWKRRKELEERHGKYYSLFDSLYPER</sequence>
<name>A0A8E2JKW1_9PEZI</name>
<organism evidence="1 2">
    <name type="scientific">Lepidopterella palustris CBS 459.81</name>
    <dbReference type="NCBI Taxonomy" id="1314670"/>
    <lineage>
        <taxon>Eukaryota</taxon>
        <taxon>Fungi</taxon>
        <taxon>Dikarya</taxon>
        <taxon>Ascomycota</taxon>
        <taxon>Pezizomycotina</taxon>
        <taxon>Dothideomycetes</taxon>
        <taxon>Pleosporomycetidae</taxon>
        <taxon>Mytilinidiales</taxon>
        <taxon>Argynnaceae</taxon>
        <taxon>Lepidopterella</taxon>
    </lineage>
</organism>
<dbReference type="SUPFAM" id="SSF52047">
    <property type="entry name" value="RNI-like"/>
    <property type="match status" value="1"/>
</dbReference>
<evidence type="ECO:0000313" key="1">
    <source>
        <dbReference type="EMBL" id="OCK85744.1"/>
    </source>
</evidence>
<dbReference type="EMBL" id="KV744814">
    <property type="protein sequence ID" value="OCK85744.1"/>
    <property type="molecule type" value="Genomic_DNA"/>
</dbReference>
<accession>A0A8E2JKW1</accession>
<gene>
    <name evidence="1" type="ORF">K432DRAFT_448388</name>
</gene>
<dbReference type="AlphaFoldDB" id="A0A8E2JKW1"/>
<protein>
    <recommendedName>
        <fullName evidence="3">F-box domain-containing protein</fullName>
    </recommendedName>
</protein>
<proteinExistence type="predicted"/>
<dbReference type="CDD" id="cd09917">
    <property type="entry name" value="F-box_SF"/>
    <property type="match status" value="1"/>
</dbReference>
<dbReference type="Proteomes" id="UP000250266">
    <property type="component" value="Unassembled WGS sequence"/>
</dbReference>
<reference evidence="1 2" key="1">
    <citation type="journal article" date="2016" name="Nat. Commun.">
        <title>Ectomycorrhizal ecology is imprinted in the genome of the dominant symbiotic fungus Cenococcum geophilum.</title>
        <authorList>
            <consortium name="DOE Joint Genome Institute"/>
            <person name="Peter M."/>
            <person name="Kohler A."/>
            <person name="Ohm R.A."/>
            <person name="Kuo A."/>
            <person name="Krutzmann J."/>
            <person name="Morin E."/>
            <person name="Arend M."/>
            <person name="Barry K.W."/>
            <person name="Binder M."/>
            <person name="Choi C."/>
            <person name="Clum A."/>
            <person name="Copeland A."/>
            <person name="Grisel N."/>
            <person name="Haridas S."/>
            <person name="Kipfer T."/>
            <person name="LaButti K."/>
            <person name="Lindquist E."/>
            <person name="Lipzen A."/>
            <person name="Maire R."/>
            <person name="Meier B."/>
            <person name="Mihaltcheva S."/>
            <person name="Molinier V."/>
            <person name="Murat C."/>
            <person name="Poggeler S."/>
            <person name="Quandt C.A."/>
            <person name="Sperisen C."/>
            <person name="Tritt A."/>
            <person name="Tisserant E."/>
            <person name="Crous P.W."/>
            <person name="Henrissat B."/>
            <person name="Nehls U."/>
            <person name="Egli S."/>
            <person name="Spatafora J.W."/>
            <person name="Grigoriev I.V."/>
            <person name="Martin F.M."/>
        </authorList>
    </citation>
    <scope>NUCLEOTIDE SEQUENCE [LARGE SCALE GENOMIC DNA]</scope>
    <source>
        <strain evidence="1 2">CBS 459.81</strain>
    </source>
</reference>